<evidence type="ECO:0000313" key="1">
    <source>
        <dbReference type="EMBL" id="MCH4822091.1"/>
    </source>
</evidence>
<comment type="caution">
    <text evidence="1">The sequence shown here is derived from an EMBL/GenBank/DDBJ whole genome shotgun (WGS) entry which is preliminary data.</text>
</comment>
<accession>A0A9X1V151</accession>
<protein>
    <recommendedName>
        <fullName evidence="3">DUF4595 domain-containing protein</fullName>
    </recommendedName>
</protein>
<dbReference type="RefSeq" id="WP_240712208.1">
    <property type="nucleotide sequence ID" value="NZ_JAKVTV010000001.1"/>
</dbReference>
<name>A0A9X1V151_9FLAO</name>
<proteinExistence type="predicted"/>
<dbReference type="Proteomes" id="UP001139226">
    <property type="component" value="Unassembled WGS sequence"/>
</dbReference>
<sequence>MKNIYLILSLFFFIACSETDENPEIQEVDTLPSKIVTSTKNGNFFGSKTMYYDGNQVKNISFSNAQELSAGSVDLMYTDGLLTRINQFDGDGVLFQVFDLEYNSDKRLEEYTVSRNAENWASKKILDYNSENTIEISNYNGDLEEQDEFVGLITYTRDSNNNITKVVTSDYQIVYEYDDKNGIFKNAEARDVLNLLGLLNGPLNRGGMNNAISYTFSNGRVTDHINLEYTYNSNSYPTSVVQMSPEFGEGQKLEFIYN</sequence>
<reference evidence="1" key="1">
    <citation type="submission" date="2022-03" db="EMBL/GenBank/DDBJ databases">
        <title>Gramella crocea sp. nov., isolated from activated sludge of a seafood processing plant.</title>
        <authorList>
            <person name="Zhang X."/>
        </authorList>
    </citation>
    <scope>NUCLEOTIDE SEQUENCE</scope>
    <source>
        <strain evidence="1">YJ019</strain>
    </source>
</reference>
<dbReference type="AlphaFoldDB" id="A0A9X1V151"/>
<evidence type="ECO:0000313" key="2">
    <source>
        <dbReference type="Proteomes" id="UP001139226"/>
    </source>
</evidence>
<dbReference type="EMBL" id="JAKVTV010000001">
    <property type="protein sequence ID" value="MCH4822091.1"/>
    <property type="molecule type" value="Genomic_DNA"/>
</dbReference>
<organism evidence="1 2">
    <name type="scientific">Christiangramia lutea</name>
    <dbReference type="NCBI Taxonomy" id="1607951"/>
    <lineage>
        <taxon>Bacteria</taxon>
        <taxon>Pseudomonadati</taxon>
        <taxon>Bacteroidota</taxon>
        <taxon>Flavobacteriia</taxon>
        <taxon>Flavobacteriales</taxon>
        <taxon>Flavobacteriaceae</taxon>
        <taxon>Christiangramia</taxon>
    </lineage>
</organism>
<gene>
    <name evidence="1" type="ORF">ML462_02810</name>
</gene>
<keyword evidence="2" id="KW-1185">Reference proteome</keyword>
<dbReference type="PROSITE" id="PS51257">
    <property type="entry name" value="PROKAR_LIPOPROTEIN"/>
    <property type="match status" value="1"/>
</dbReference>
<evidence type="ECO:0008006" key="3">
    <source>
        <dbReference type="Google" id="ProtNLM"/>
    </source>
</evidence>